<protein>
    <submittedName>
        <fullName evidence="3">Outer membrane beta-barrel protein</fullName>
    </submittedName>
</protein>
<evidence type="ECO:0000259" key="2">
    <source>
        <dbReference type="Pfam" id="PF19573"/>
    </source>
</evidence>
<accession>A0ABS3JAU6</accession>
<dbReference type="Pfam" id="PF19573">
    <property type="entry name" value="DUF6089"/>
    <property type="match status" value="1"/>
</dbReference>
<dbReference type="InterPro" id="IPR011250">
    <property type="entry name" value="OMP/PagP_B-barrel"/>
</dbReference>
<dbReference type="SUPFAM" id="SSF56925">
    <property type="entry name" value="OMPA-like"/>
    <property type="match status" value="1"/>
</dbReference>
<evidence type="ECO:0000313" key="4">
    <source>
        <dbReference type="Proteomes" id="UP000664628"/>
    </source>
</evidence>
<evidence type="ECO:0000256" key="1">
    <source>
        <dbReference type="SAM" id="MobiDB-lite"/>
    </source>
</evidence>
<dbReference type="EMBL" id="JAFMYW010000001">
    <property type="protein sequence ID" value="MBO0947106.1"/>
    <property type="molecule type" value="Genomic_DNA"/>
</dbReference>
<gene>
    <name evidence="3" type="ORF">J2I46_00825</name>
</gene>
<dbReference type="Proteomes" id="UP000664628">
    <property type="component" value="Unassembled WGS sequence"/>
</dbReference>
<proteinExistence type="predicted"/>
<feature type="region of interest" description="Disordered" evidence="1">
    <location>
        <begin position="174"/>
        <end position="193"/>
    </location>
</feature>
<sequence>MARLLVVGLFLTPVLGFSQLIEVGGAFGGMLYTGDVAPVLNPKFVRPGGGLFFRYNPTRSFAARAQVSLGRIIGTDSITNDAYQLARGAAFRNTIREVALLGEYKFRNYTPLRNVKNWTPYVFGGLAVFSHGLRQPGDKPVQIAFPLGVGVKYEIARPWSIGLEYTTRFTTTDNLDGLGTPPAGAPKLNQSDPDRKDHYTMVFLTVSYTFYRVFCPPGSN</sequence>
<evidence type="ECO:0000313" key="3">
    <source>
        <dbReference type="EMBL" id="MBO0947106.1"/>
    </source>
</evidence>
<reference evidence="3 4" key="1">
    <citation type="submission" date="2021-03" db="EMBL/GenBank/DDBJ databases">
        <title>Fibrella sp. HMF5405 genome sequencing and assembly.</title>
        <authorList>
            <person name="Kang H."/>
            <person name="Kim H."/>
            <person name="Bae S."/>
            <person name="Joh K."/>
        </authorList>
    </citation>
    <scope>NUCLEOTIDE SEQUENCE [LARGE SCALE GENOMIC DNA]</scope>
    <source>
        <strain evidence="3 4">HMF5405</strain>
    </source>
</reference>
<keyword evidence="4" id="KW-1185">Reference proteome</keyword>
<dbReference type="InterPro" id="IPR045743">
    <property type="entry name" value="DUF6089"/>
</dbReference>
<comment type="caution">
    <text evidence="3">The sequence shown here is derived from an EMBL/GenBank/DDBJ whole genome shotgun (WGS) entry which is preliminary data.</text>
</comment>
<organism evidence="3 4">
    <name type="scientific">Fibrella forsythiae</name>
    <dbReference type="NCBI Taxonomy" id="2817061"/>
    <lineage>
        <taxon>Bacteria</taxon>
        <taxon>Pseudomonadati</taxon>
        <taxon>Bacteroidota</taxon>
        <taxon>Cytophagia</taxon>
        <taxon>Cytophagales</taxon>
        <taxon>Spirosomataceae</taxon>
        <taxon>Fibrella</taxon>
    </lineage>
</organism>
<name>A0ABS3JAU6_9BACT</name>
<feature type="domain" description="DUF6089" evidence="2">
    <location>
        <begin position="9"/>
        <end position="215"/>
    </location>
</feature>
<dbReference type="Gene3D" id="2.40.160.20">
    <property type="match status" value="1"/>
</dbReference>